<evidence type="ECO:0000313" key="4">
    <source>
        <dbReference type="EMBL" id="RMX08127.1"/>
    </source>
</evidence>
<organism evidence="4 5">
    <name type="scientific">Corticibacter populi</name>
    <dbReference type="NCBI Taxonomy" id="1550736"/>
    <lineage>
        <taxon>Bacteria</taxon>
        <taxon>Pseudomonadati</taxon>
        <taxon>Pseudomonadota</taxon>
        <taxon>Betaproteobacteria</taxon>
        <taxon>Burkholderiales</taxon>
        <taxon>Comamonadaceae</taxon>
        <taxon>Corticibacter</taxon>
    </lineage>
</organism>
<dbReference type="FunFam" id="2.40.30.10:FF:000055">
    <property type="entry name" value="Siderophore-interacting family protein"/>
    <property type="match status" value="1"/>
</dbReference>
<dbReference type="RefSeq" id="WP_122226251.1">
    <property type="nucleotide sequence ID" value="NZ_RDQO01000001.1"/>
</dbReference>
<dbReference type="InterPro" id="IPR007037">
    <property type="entry name" value="SIP_rossman_dom"/>
</dbReference>
<comment type="similarity">
    <text evidence="1">Belongs to the SIP oxidoreductase family.</text>
</comment>
<dbReference type="AlphaFoldDB" id="A0A3M6QYN8"/>
<evidence type="ECO:0000313" key="5">
    <source>
        <dbReference type="Proteomes" id="UP000278006"/>
    </source>
</evidence>
<accession>A0A3M6QYN8</accession>
<dbReference type="CDD" id="cd06193">
    <property type="entry name" value="siderophore_interacting"/>
    <property type="match status" value="1"/>
</dbReference>
<dbReference type="Pfam" id="PF04954">
    <property type="entry name" value="SIP"/>
    <property type="match status" value="1"/>
</dbReference>
<dbReference type="InterPro" id="IPR017938">
    <property type="entry name" value="Riboflavin_synthase-like_b-brl"/>
</dbReference>
<gene>
    <name evidence="4" type="ORF">D8I35_03100</name>
</gene>
<dbReference type="InterPro" id="IPR017927">
    <property type="entry name" value="FAD-bd_FR_type"/>
</dbReference>
<keyword evidence="5" id="KW-1185">Reference proteome</keyword>
<protein>
    <submittedName>
        <fullName evidence="4">Siderophore-interacting protein</fullName>
    </submittedName>
</protein>
<dbReference type="SUPFAM" id="SSF63380">
    <property type="entry name" value="Riboflavin synthase domain-like"/>
    <property type="match status" value="1"/>
</dbReference>
<dbReference type="Gene3D" id="3.40.50.80">
    <property type="entry name" value="Nucleotide-binding domain of ferredoxin-NADP reductase (FNR) module"/>
    <property type="match status" value="1"/>
</dbReference>
<evidence type="ECO:0000256" key="2">
    <source>
        <dbReference type="SAM" id="MobiDB-lite"/>
    </source>
</evidence>
<dbReference type="PROSITE" id="PS51384">
    <property type="entry name" value="FAD_FR"/>
    <property type="match status" value="1"/>
</dbReference>
<dbReference type="OrthoDB" id="9814826at2"/>
<name>A0A3M6QYN8_9BURK</name>
<feature type="domain" description="FAD-binding FR-type" evidence="3">
    <location>
        <begin position="27"/>
        <end position="150"/>
    </location>
</feature>
<reference evidence="4 5" key="1">
    <citation type="submission" date="2018-10" db="EMBL/GenBank/DDBJ databases">
        <title>Draft genome of Cortibacter populi DSM10536.</title>
        <authorList>
            <person name="Bernier A.-M."/>
            <person name="Bernard K."/>
        </authorList>
    </citation>
    <scope>NUCLEOTIDE SEQUENCE [LARGE SCALE GENOMIC DNA]</scope>
    <source>
        <strain evidence="4 5">DSM 105136</strain>
    </source>
</reference>
<dbReference type="InterPro" id="IPR013113">
    <property type="entry name" value="SIP_FAD-bd"/>
</dbReference>
<dbReference type="Proteomes" id="UP000278006">
    <property type="component" value="Unassembled WGS sequence"/>
</dbReference>
<proteinExistence type="inferred from homology"/>
<feature type="region of interest" description="Disordered" evidence="2">
    <location>
        <begin position="1"/>
        <end position="21"/>
    </location>
</feature>
<dbReference type="Pfam" id="PF08021">
    <property type="entry name" value="FAD_binding_9"/>
    <property type="match status" value="1"/>
</dbReference>
<dbReference type="GO" id="GO:0016491">
    <property type="term" value="F:oxidoreductase activity"/>
    <property type="evidence" value="ECO:0007669"/>
    <property type="project" value="InterPro"/>
</dbReference>
<dbReference type="PANTHER" id="PTHR30157">
    <property type="entry name" value="FERRIC REDUCTASE, NADPH-DEPENDENT"/>
    <property type="match status" value="1"/>
</dbReference>
<evidence type="ECO:0000259" key="3">
    <source>
        <dbReference type="PROSITE" id="PS51384"/>
    </source>
</evidence>
<dbReference type="Gene3D" id="2.40.30.10">
    <property type="entry name" value="Translation factors"/>
    <property type="match status" value="1"/>
</dbReference>
<comment type="caution">
    <text evidence="4">The sequence shown here is derived from an EMBL/GenBank/DDBJ whole genome shotgun (WGS) entry which is preliminary data.</text>
</comment>
<dbReference type="InterPro" id="IPR039374">
    <property type="entry name" value="SIP_fam"/>
</dbReference>
<sequence length="277" mass="30414">MPESNSTPKAPHPAEQQRLPQRVRHELRFRQLTVLAREQLSPHVVRIICSGDALGDFSSPGFDDHCKLVFPDPETGQLILPAITSEGVVWPDGPRPAARDYTPHHHDPRQGLLAFDFALHDAGPATTWALRAKPGDALGVGGPRGSLLIPTCFDWHLLAGDETALPAIGRRLRELPPDARAQVFILVDSSADEQSLPCPSHARIHWIHRRSGNSSLLSAIEQAAFPDGDFHAWVACEAAEAKAIRTHLIEARGANPKWLRAAAYWRRGSAAAHETYE</sequence>
<dbReference type="InterPro" id="IPR039261">
    <property type="entry name" value="FNR_nucleotide-bd"/>
</dbReference>
<evidence type="ECO:0000256" key="1">
    <source>
        <dbReference type="ARBA" id="ARBA00035644"/>
    </source>
</evidence>
<dbReference type="EMBL" id="RDQO01000001">
    <property type="protein sequence ID" value="RMX08127.1"/>
    <property type="molecule type" value="Genomic_DNA"/>
</dbReference>
<dbReference type="PANTHER" id="PTHR30157:SF0">
    <property type="entry name" value="NADPH-DEPENDENT FERRIC-CHELATE REDUCTASE"/>
    <property type="match status" value="1"/>
</dbReference>